<organism evidence="1 2">
    <name type="scientific">Zalerion maritima</name>
    <dbReference type="NCBI Taxonomy" id="339359"/>
    <lineage>
        <taxon>Eukaryota</taxon>
        <taxon>Fungi</taxon>
        <taxon>Dikarya</taxon>
        <taxon>Ascomycota</taxon>
        <taxon>Pezizomycotina</taxon>
        <taxon>Sordariomycetes</taxon>
        <taxon>Lulworthiomycetidae</taxon>
        <taxon>Lulworthiales</taxon>
        <taxon>Lulworthiaceae</taxon>
        <taxon>Zalerion</taxon>
    </lineage>
</organism>
<evidence type="ECO:0000313" key="2">
    <source>
        <dbReference type="Proteomes" id="UP001201980"/>
    </source>
</evidence>
<dbReference type="EMBL" id="JAKWBI020000107">
    <property type="protein sequence ID" value="KAJ2902645.1"/>
    <property type="molecule type" value="Genomic_DNA"/>
</dbReference>
<proteinExistence type="predicted"/>
<keyword evidence="2" id="KW-1185">Reference proteome</keyword>
<dbReference type="Proteomes" id="UP001201980">
    <property type="component" value="Unassembled WGS sequence"/>
</dbReference>
<reference evidence="1" key="1">
    <citation type="submission" date="2022-07" db="EMBL/GenBank/DDBJ databases">
        <title>Draft genome sequence of Zalerion maritima ATCC 34329, a (micro)plastics degrading marine fungus.</title>
        <authorList>
            <person name="Paco A."/>
            <person name="Goncalves M.F.M."/>
            <person name="Rocha-Santos T.A.P."/>
            <person name="Alves A."/>
        </authorList>
    </citation>
    <scope>NUCLEOTIDE SEQUENCE</scope>
    <source>
        <strain evidence="1">ATCC 34329</strain>
    </source>
</reference>
<evidence type="ECO:0000313" key="1">
    <source>
        <dbReference type="EMBL" id="KAJ2902645.1"/>
    </source>
</evidence>
<gene>
    <name evidence="1" type="ORF">MKZ38_000312</name>
</gene>
<comment type="caution">
    <text evidence="1">The sequence shown here is derived from an EMBL/GenBank/DDBJ whole genome shotgun (WGS) entry which is preliminary data.</text>
</comment>
<sequence length="233" mass="26347">MGAAIPNVNITVTEATSPPAAAIGHQDGNPGPPSPALMGRLPAEIKLMIWELHITSTYFPGIRRKARYTHLTAPKIKYIGINIPIPGPPICKLFHTAVTRLRTTYVRGPRTTAIYPVNRYYFDPRLSENPLPFTQARDVVVLYSNDIWPRPRWLNYLIYHLRLVLSGSLNAVQKIRLVSKDDWDASLSAYSGLTETHPIFQKSMPTDRKRGSQHTYDPSVLQGQLWVRHDDVE</sequence>
<name>A0AAD5WS55_9PEZI</name>
<protein>
    <submittedName>
        <fullName evidence="1">Uncharacterized protein</fullName>
    </submittedName>
</protein>
<dbReference type="AlphaFoldDB" id="A0AAD5WS55"/>
<accession>A0AAD5WS55</accession>